<dbReference type="EC" id="2.4.1.-" evidence="10"/>
<reference evidence="11 12" key="1">
    <citation type="journal article" date="2018" name="Sci. Rep.">
        <title>Comparative analysis of the Pocillopora damicornis genome highlights role of immune system in coral evolution.</title>
        <authorList>
            <person name="Cunning R."/>
            <person name="Bay R.A."/>
            <person name="Gillette P."/>
            <person name="Baker A.C."/>
            <person name="Traylor-Knowles N."/>
        </authorList>
    </citation>
    <scope>NUCLEOTIDE SEQUENCE [LARGE SCALE GENOMIC DNA]</scope>
    <source>
        <strain evidence="11">RSMAS</strain>
        <tissue evidence="11">Whole animal</tissue>
    </source>
</reference>
<dbReference type="AlphaFoldDB" id="A0A3M6TRI7"/>
<dbReference type="OrthoDB" id="5958675at2759"/>
<dbReference type="EMBL" id="RCHS01003072">
    <property type="protein sequence ID" value="RMX44015.1"/>
    <property type="molecule type" value="Genomic_DNA"/>
</dbReference>
<dbReference type="Pfam" id="PF01762">
    <property type="entry name" value="Galactosyl_T"/>
    <property type="match status" value="1"/>
</dbReference>
<dbReference type="GO" id="GO:0006024">
    <property type="term" value="P:glycosaminoglycan biosynthetic process"/>
    <property type="evidence" value="ECO:0007669"/>
    <property type="project" value="TreeGrafter"/>
</dbReference>
<evidence type="ECO:0000313" key="11">
    <source>
        <dbReference type="EMBL" id="RMX44015.1"/>
    </source>
</evidence>
<dbReference type="GO" id="GO:0047220">
    <property type="term" value="F:galactosylxylosylprotein 3-beta-galactosyltransferase activity"/>
    <property type="evidence" value="ECO:0007669"/>
    <property type="project" value="TreeGrafter"/>
</dbReference>
<protein>
    <recommendedName>
        <fullName evidence="10">Hexosyltransferase</fullName>
        <ecNumber evidence="10">2.4.1.-</ecNumber>
    </recommendedName>
</protein>
<evidence type="ECO:0000256" key="3">
    <source>
        <dbReference type="ARBA" id="ARBA00022676"/>
    </source>
</evidence>
<evidence type="ECO:0000256" key="10">
    <source>
        <dbReference type="RuleBase" id="RU363063"/>
    </source>
</evidence>
<accession>A0A3M6TRI7</accession>
<dbReference type="Gene3D" id="3.90.550.50">
    <property type="match status" value="1"/>
</dbReference>
<keyword evidence="4" id="KW-0808">Transferase</keyword>
<keyword evidence="3 10" id="KW-0328">Glycosyltransferase</keyword>
<dbReference type="GO" id="GO:0000139">
    <property type="term" value="C:Golgi membrane"/>
    <property type="evidence" value="ECO:0007669"/>
    <property type="project" value="UniProtKB-SubCell"/>
</dbReference>
<dbReference type="Proteomes" id="UP000275408">
    <property type="component" value="Unassembled WGS sequence"/>
</dbReference>
<comment type="caution">
    <text evidence="11">The sequence shown here is derived from an EMBL/GenBank/DDBJ whole genome shotgun (WGS) entry which is preliminary data.</text>
</comment>
<keyword evidence="5 10" id="KW-0812">Transmembrane</keyword>
<keyword evidence="9 10" id="KW-0472">Membrane</keyword>
<keyword evidence="7 10" id="KW-1133">Transmembrane helix</keyword>
<keyword evidence="12" id="KW-1185">Reference proteome</keyword>
<organism evidence="11 12">
    <name type="scientific">Pocillopora damicornis</name>
    <name type="common">Cauliflower coral</name>
    <name type="synonym">Millepora damicornis</name>
    <dbReference type="NCBI Taxonomy" id="46731"/>
    <lineage>
        <taxon>Eukaryota</taxon>
        <taxon>Metazoa</taxon>
        <taxon>Cnidaria</taxon>
        <taxon>Anthozoa</taxon>
        <taxon>Hexacorallia</taxon>
        <taxon>Scleractinia</taxon>
        <taxon>Astrocoeniina</taxon>
        <taxon>Pocilloporidae</taxon>
        <taxon>Pocillopora</taxon>
    </lineage>
</organism>
<evidence type="ECO:0000256" key="5">
    <source>
        <dbReference type="ARBA" id="ARBA00022692"/>
    </source>
</evidence>
<dbReference type="GO" id="GO:0006493">
    <property type="term" value="P:protein O-linked glycosylation"/>
    <property type="evidence" value="ECO:0007669"/>
    <property type="project" value="TreeGrafter"/>
</dbReference>
<dbReference type="InterPro" id="IPR002659">
    <property type="entry name" value="Glyco_trans_31"/>
</dbReference>
<evidence type="ECO:0000256" key="1">
    <source>
        <dbReference type="ARBA" id="ARBA00004323"/>
    </source>
</evidence>
<evidence type="ECO:0000256" key="8">
    <source>
        <dbReference type="ARBA" id="ARBA00023034"/>
    </source>
</evidence>
<dbReference type="PANTHER" id="PTHR11214:SF3">
    <property type="entry name" value="BETA-1,3-GALACTOSYLTRANSFERASE 6"/>
    <property type="match status" value="1"/>
</dbReference>
<evidence type="ECO:0000256" key="7">
    <source>
        <dbReference type="ARBA" id="ARBA00022989"/>
    </source>
</evidence>
<comment type="subcellular location">
    <subcellularLocation>
        <location evidence="1 10">Golgi apparatus membrane</location>
        <topology evidence="1 10">Single-pass type II membrane protein</topology>
    </subcellularLocation>
</comment>
<evidence type="ECO:0000256" key="2">
    <source>
        <dbReference type="ARBA" id="ARBA00008661"/>
    </source>
</evidence>
<evidence type="ECO:0000256" key="6">
    <source>
        <dbReference type="ARBA" id="ARBA00022968"/>
    </source>
</evidence>
<dbReference type="OMA" id="TRITETC"/>
<feature type="transmembrane region" description="Helical" evidence="10">
    <location>
        <begin position="20"/>
        <end position="41"/>
    </location>
</feature>
<name>A0A3M6TRI7_POCDA</name>
<evidence type="ECO:0000256" key="4">
    <source>
        <dbReference type="ARBA" id="ARBA00022679"/>
    </source>
</evidence>
<keyword evidence="6 10" id="KW-0735">Signal-anchor</keyword>
<gene>
    <name evidence="11" type="ORF">pdam_00012967</name>
</gene>
<dbReference type="PANTHER" id="PTHR11214">
    <property type="entry name" value="BETA-1,3-N-ACETYLGLUCOSAMINYLTRANSFERASE"/>
    <property type="match status" value="1"/>
</dbReference>
<comment type="similarity">
    <text evidence="2 10">Belongs to the glycosyltransferase 31 family.</text>
</comment>
<keyword evidence="8 10" id="KW-0333">Golgi apparatus</keyword>
<proteinExistence type="inferred from homology"/>
<evidence type="ECO:0000256" key="9">
    <source>
        <dbReference type="ARBA" id="ARBA00023136"/>
    </source>
</evidence>
<evidence type="ECO:0000313" key="12">
    <source>
        <dbReference type="Proteomes" id="UP000275408"/>
    </source>
</evidence>
<sequence>MTATQYRMFSVNNPWSSSRIIAGFIFTSAILLIVSFSVIGYNSWPRLAYASTSLKHTIPRTTRGYNRLQPLIDMFYNASKGKVLNEQRQISALGDKWPSVAHSMLNMSSLQEVDNKVSVLLLLIVTTAPSRFDRREAIRATWWKNCDGAEVMCKFFTDGLQLTKELQKNLSAEQKIHRDIEFMPFEETRIFGIRFLYQIMWAKAKYEFKFMLHMDDDYFLCLEKLKSELYHRPKKSLVWGSYHCSFKDIIYVDEAWIIFSSDVIEQFLSQDPQTILCHPHSDQQIAVWLSTLYGSKKSLIEFHDGRLHHYPPARKLDKFKNLPQVCNNFLGVHGSSPEMIKKFGRNSADRRRILKLPKLTRITETCHFPNVFNISKVAGMYQFDLRPCITNPRWTPGEGMWRGSQ</sequence>